<dbReference type="PANTHER" id="PTHR11712:SF336">
    <property type="entry name" value="3-OXOACYL-[ACYL-CARRIER-PROTEIN] SYNTHASE, MITOCHONDRIAL"/>
    <property type="match status" value="1"/>
</dbReference>
<dbReference type="GO" id="GO:0006633">
    <property type="term" value="P:fatty acid biosynthetic process"/>
    <property type="evidence" value="ECO:0007669"/>
    <property type="project" value="TreeGrafter"/>
</dbReference>
<dbReference type="AlphaFoldDB" id="A0A645JLE9"/>
<feature type="domain" description="Beta-ketoacyl synthase C-terminal" evidence="2">
    <location>
        <begin position="2"/>
        <end position="57"/>
    </location>
</feature>
<dbReference type="EMBL" id="VSSQ01137357">
    <property type="protein sequence ID" value="MPN61154.1"/>
    <property type="molecule type" value="Genomic_DNA"/>
</dbReference>
<evidence type="ECO:0000256" key="1">
    <source>
        <dbReference type="ARBA" id="ARBA00022679"/>
    </source>
</evidence>
<dbReference type="InterPro" id="IPR000794">
    <property type="entry name" value="Beta-ketoacyl_synthase"/>
</dbReference>
<comment type="caution">
    <text evidence="3">The sequence shown here is derived from an EMBL/GenBank/DDBJ whole genome shotgun (WGS) entry which is preliminary data.</text>
</comment>
<protein>
    <submittedName>
        <fullName evidence="3">3-oxoacyl-[acyl-carrier-protein] synthase 2</fullName>
        <ecNumber evidence="3">2.3.1.179</ecNumber>
    </submittedName>
</protein>
<dbReference type="Pfam" id="PF02801">
    <property type="entry name" value="Ketoacyl-synt_C"/>
    <property type="match status" value="1"/>
</dbReference>
<keyword evidence="3" id="KW-0012">Acyltransferase</keyword>
<organism evidence="3">
    <name type="scientific">bioreactor metagenome</name>
    <dbReference type="NCBI Taxonomy" id="1076179"/>
    <lineage>
        <taxon>unclassified sequences</taxon>
        <taxon>metagenomes</taxon>
        <taxon>ecological metagenomes</taxon>
    </lineage>
</organism>
<dbReference type="GO" id="GO:0004315">
    <property type="term" value="F:3-oxoacyl-[acyl-carrier-protein] synthase activity"/>
    <property type="evidence" value="ECO:0007669"/>
    <property type="project" value="UniProtKB-EC"/>
</dbReference>
<gene>
    <name evidence="3" type="primary">fabF_58</name>
    <name evidence="3" type="ORF">SDC9_208888</name>
</gene>
<dbReference type="InterPro" id="IPR016039">
    <property type="entry name" value="Thiolase-like"/>
</dbReference>
<accession>A0A645JLE9</accession>
<keyword evidence="1 3" id="KW-0808">Transferase</keyword>
<dbReference type="InterPro" id="IPR014031">
    <property type="entry name" value="Ketoacyl_synth_C"/>
</dbReference>
<dbReference type="PANTHER" id="PTHR11712">
    <property type="entry name" value="POLYKETIDE SYNTHASE-RELATED"/>
    <property type="match status" value="1"/>
</dbReference>
<evidence type="ECO:0000313" key="3">
    <source>
        <dbReference type="EMBL" id="MPN61154.1"/>
    </source>
</evidence>
<dbReference type="EC" id="2.3.1.179" evidence="3"/>
<reference evidence="3" key="1">
    <citation type="submission" date="2019-08" db="EMBL/GenBank/DDBJ databases">
        <authorList>
            <person name="Kucharzyk K."/>
            <person name="Murdoch R.W."/>
            <person name="Higgins S."/>
            <person name="Loffler F."/>
        </authorList>
    </citation>
    <scope>NUCLEOTIDE SEQUENCE</scope>
</reference>
<proteinExistence type="predicted"/>
<dbReference type="GO" id="GO:0005829">
    <property type="term" value="C:cytosol"/>
    <property type="evidence" value="ECO:0007669"/>
    <property type="project" value="TreeGrafter"/>
</dbReference>
<name>A0A645JLE9_9ZZZZ</name>
<dbReference type="SUPFAM" id="SSF53901">
    <property type="entry name" value="Thiolase-like"/>
    <property type="match status" value="1"/>
</dbReference>
<evidence type="ECO:0000259" key="2">
    <source>
        <dbReference type="Pfam" id="PF02801"/>
    </source>
</evidence>
<sequence length="100" mass="10780">METKAIKRAFGEYARTVRISSTKSMTSHLIAAAGAVEAIISLLAIRDGFFPCTLNLEDPDPECDLDYVPNHGVYGHIDIALSESLGFGGHNGALVFRRAT</sequence>
<dbReference type="Gene3D" id="3.40.47.10">
    <property type="match status" value="1"/>
</dbReference>